<organism evidence="2 3">
    <name type="scientific">Scopulibacillus cellulosilyticus</name>
    <dbReference type="NCBI Taxonomy" id="2665665"/>
    <lineage>
        <taxon>Bacteria</taxon>
        <taxon>Bacillati</taxon>
        <taxon>Bacillota</taxon>
        <taxon>Bacilli</taxon>
        <taxon>Bacillales</taxon>
        <taxon>Sporolactobacillaceae</taxon>
        <taxon>Scopulibacillus</taxon>
    </lineage>
</organism>
<dbReference type="SUPFAM" id="SSF56784">
    <property type="entry name" value="HAD-like"/>
    <property type="match status" value="1"/>
</dbReference>
<dbReference type="GO" id="GO:0016787">
    <property type="term" value="F:hydrolase activity"/>
    <property type="evidence" value="ECO:0007669"/>
    <property type="project" value="UniProtKB-KW"/>
</dbReference>
<dbReference type="InterPro" id="IPR006357">
    <property type="entry name" value="HAD-SF_hydro_IIA"/>
</dbReference>
<name>A0ABW2Q593_9BACL</name>
<evidence type="ECO:0000313" key="2">
    <source>
        <dbReference type="EMBL" id="MFC7394636.1"/>
    </source>
</evidence>
<comment type="similarity">
    <text evidence="1">Belongs to the HAD-like hydrolase superfamily. NagD family.</text>
</comment>
<comment type="cofactor">
    <cofactor evidence="1">
        <name>Mg(2+)</name>
        <dbReference type="ChEBI" id="CHEBI:18420"/>
    </cofactor>
</comment>
<sequence>MYYPKFAFIFDLDGTLYIEDELISGAKETLEWVRKTGSKVRFVTNNPRYSREYYARKLTHLGIPALESEVLTSANFTAIYLKQTINKNKAIFVIGEQELKKECYNTGLRLTERPDADIVIVSFDTTLSYDKIYTGHQALIKGARFFATNPDFVCPGPNGGLPDAGAIIAALQASTGKKLELVFGKPSNILAHYLTKELHLSPSRCIVVGDRLNTDILFGNKNNMFTVWINNSKTNRPVHKKLKPNRVIYSIGDLPGAISDLFM</sequence>
<protein>
    <recommendedName>
        <fullName evidence="1">Acid sugar phosphatase</fullName>
        <ecNumber evidence="1">3.1.3.-</ecNumber>
    </recommendedName>
</protein>
<dbReference type="PANTHER" id="PTHR19288:SF46">
    <property type="entry name" value="HALOACID DEHALOGENASE-LIKE HYDROLASE DOMAIN-CONTAINING PROTEIN 2"/>
    <property type="match status" value="1"/>
</dbReference>
<gene>
    <name evidence="2" type="ORF">ACFQRG_17060</name>
</gene>
<dbReference type="InterPro" id="IPR036412">
    <property type="entry name" value="HAD-like_sf"/>
</dbReference>
<dbReference type="EMBL" id="JBHTCO010000035">
    <property type="protein sequence ID" value="MFC7394636.1"/>
    <property type="molecule type" value="Genomic_DNA"/>
</dbReference>
<comment type="caution">
    <text evidence="2">The sequence shown here is derived from an EMBL/GenBank/DDBJ whole genome shotgun (WGS) entry which is preliminary data.</text>
</comment>
<evidence type="ECO:0000313" key="3">
    <source>
        <dbReference type="Proteomes" id="UP001596505"/>
    </source>
</evidence>
<dbReference type="PANTHER" id="PTHR19288">
    <property type="entry name" value="4-NITROPHENYLPHOSPHATASE-RELATED"/>
    <property type="match status" value="1"/>
</dbReference>
<dbReference type="Pfam" id="PF13344">
    <property type="entry name" value="Hydrolase_6"/>
    <property type="match status" value="1"/>
</dbReference>
<proteinExistence type="inferred from homology"/>
<keyword evidence="1" id="KW-0460">Magnesium</keyword>
<keyword evidence="3" id="KW-1185">Reference proteome</keyword>
<dbReference type="EC" id="3.1.3.-" evidence="1"/>
<keyword evidence="2" id="KW-0378">Hydrolase</keyword>
<keyword evidence="1" id="KW-0479">Metal-binding</keyword>
<reference evidence="3" key="1">
    <citation type="journal article" date="2019" name="Int. J. Syst. Evol. Microbiol.">
        <title>The Global Catalogue of Microorganisms (GCM) 10K type strain sequencing project: providing services to taxonomists for standard genome sequencing and annotation.</title>
        <authorList>
            <consortium name="The Broad Institute Genomics Platform"/>
            <consortium name="The Broad Institute Genome Sequencing Center for Infectious Disease"/>
            <person name="Wu L."/>
            <person name="Ma J."/>
        </authorList>
    </citation>
    <scope>NUCLEOTIDE SEQUENCE [LARGE SCALE GENOMIC DNA]</scope>
    <source>
        <strain evidence="3">CGMCC 1.16305</strain>
    </source>
</reference>
<dbReference type="RefSeq" id="WP_380968243.1">
    <property type="nucleotide sequence ID" value="NZ_JBHTCO010000035.1"/>
</dbReference>
<dbReference type="Pfam" id="PF13242">
    <property type="entry name" value="Hydrolase_like"/>
    <property type="match status" value="1"/>
</dbReference>
<comment type="function">
    <text evidence="1">Catalyzes the dephosphorylation of 2-6 carbon acid sugars in vitro.</text>
</comment>
<evidence type="ECO:0000256" key="1">
    <source>
        <dbReference type="PIRNR" id="PIRNR000915"/>
    </source>
</evidence>
<dbReference type="InterPro" id="IPR023214">
    <property type="entry name" value="HAD_sf"/>
</dbReference>
<accession>A0ABW2Q593</accession>
<dbReference type="NCBIfam" id="TIGR01460">
    <property type="entry name" value="HAD-SF-IIA"/>
    <property type="match status" value="1"/>
</dbReference>
<dbReference type="Gene3D" id="3.40.50.1000">
    <property type="entry name" value="HAD superfamily/HAD-like"/>
    <property type="match status" value="2"/>
</dbReference>
<dbReference type="Proteomes" id="UP001596505">
    <property type="component" value="Unassembled WGS sequence"/>
</dbReference>
<dbReference type="PIRSF" id="PIRSF000915">
    <property type="entry name" value="PGP-type_phosphatase"/>
    <property type="match status" value="1"/>
</dbReference>